<dbReference type="Pfam" id="PF22910">
    <property type="entry name" value="EDR4-like_1st"/>
    <property type="match status" value="1"/>
</dbReference>
<feature type="domain" description="Enhanced disease resistance 4-like N-terminal" evidence="3">
    <location>
        <begin position="6"/>
        <end position="38"/>
    </location>
</feature>
<organism evidence="4 5">
    <name type="scientific">Anisodus acutangulus</name>
    <dbReference type="NCBI Taxonomy" id="402998"/>
    <lineage>
        <taxon>Eukaryota</taxon>
        <taxon>Viridiplantae</taxon>
        <taxon>Streptophyta</taxon>
        <taxon>Embryophyta</taxon>
        <taxon>Tracheophyta</taxon>
        <taxon>Spermatophyta</taxon>
        <taxon>Magnoliopsida</taxon>
        <taxon>eudicotyledons</taxon>
        <taxon>Gunneridae</taxon>
        <taxon>Pentapetalae</taxon>
        <taxon>asterids</taxon>
        <taxon>lamiids</taxon>
        <taxon>Solanales</taxon>
        <taxon>Solanaceae</taxon>
        <taxon>Solanoideae</taxon>
        <taxon>Hyoscyameae</taxon>
        <taxon>Anisodus</taxon>
    </lineage>
</organism>
<evidence type="ECO:0000256" key="1">
    <source>
        <dbReference type="SAM" id="MobiDB-lite"/>
    </source>
</evidence>
<feature type="region of interest" description="Disordered" evidence="1">
    <location>
        <begin position="775"/>
        <end position="836"/>
    </location>
</feature>
<name>A0A9Q1N3N8_9SOLA</name>
<proteinExistence type="predicted"/>
<feature type="region of interest" description="Disordered" evidence="1">
    <location>
        <begin position="81"/>
        <end position="107"/>
    </location>
</feature>
<evidence type="ECO:0008006" key="6">
    <source>
        <dbReference type="Google" id="ProtNLM"/>
    </source>
</evidence>
<feature type="compositionally biased region" description="Low complexity" evidence="1">
    <location>
        <begin position="818"/>
        <end position="828"/>
    </location>
</feature>
<reference evidence="5" key="1">
    <citation type="journal article" date="2023" name="Proc. Natl. Acad. Sci. U.S.A.">
        <title>Genomic and structural basis for evolution of tropane alkaloid biosynthesis.</title>
        <authorList>
            <person name="Wanga Y.-J."/>
            <person name="Taina T."/>
            <person name="Yua J.-Y."/>
            <person name="Lia J."/>
            <person name="Xua B."/>
            <person name="Chenc J."/>
            <person name="D'Auriad J.C."/>
            <person name="Huanga J.-P."/>
            <person name="Huanga S.-X."/>
        </authorList>
    </citation>
    <scope>NUCLEOTIDE SEQUENCE [LARGE SCALE GENOMIC DNA]</scope>
    <source>
        <strain evidence="5">cv. KIB-2019</strain>
    </source>
</reference>
<feature type="domain" description="Probable zinc-ribbon" evidence="2">
    <location>
        <begin position="589"/>
        <end position="631"/>
    </location>
</feature>
<feature type="compositionally biased region" description="Polar residues" evidence="1">
    <location>
        <begin position="661"/>
        <end position="680"/>
    </location>
</feature>
<evidence type="ECO:0000259" key="3">
    <source>
        <dbReference type="Pfam" id="PF22910"/>
    </source>
</evidence>
<protein>
    <recommendedName>
        <fullName evidence="6">Zinc-ribbon domain-containing protein</fullName>
    </recommendedName>
</protein>
<dbReference type="PANTHER" id="PTHR31105">
    <property type="entry name" value="EXTRA-LARGE G-PROTEIN-LIKE"/>
    <property type="match status" value="1"/>
</dbReference>
<keyword evidence="5" id="KW-1185">Reference proteome</keyword>
<feature type="compositionally biased region" description="Polar residues" evidence="1">
    <location>
        <begin position="792"/>
        <end position="802"/>
    </location>
</feature>
<accession>A0A9Q1N3N8</accession>
<dbReference type="Pfam" id="PF11331">
    <property type="entry name" value="Zn_ribbon_12"/>
    <property type="match status" value="1"/>
</dbReference>
<evidence type="ECO:0000313" key="4">
    <source>
        <dbReference type="EMBL" id="KAJ8573115.1"/>
    </source>
</evidence>
<comment type="caution">
    <text evidence="4">The sequence shown here is derived from an EMBL/GenBank/DDBJ whole genome shotgun (WGS) entry which is preliminary data.</text>
</comment>
<dbReference type="PANTHER" id="PTHR31105:SF42">
    <property type="entry name" value="OS02G0258300 PROTEIN"/>
    <property type="match status" value="1"/>
</dbReference>
<evidence type="ECO:0000259" key="2">
    <source>
        <dbReference type="Pfam" id="PF11331"/>
    </source>
</evidence>
<dbReference type="Proteomes" id="UP001152561">
    <property type="component" value="Unassembled WGS sequence"/>
</dbReference>
<dbReference type="InterPro" id="IPR040244">
    <property type="entry name" value="EDR4-like"/>
</dbReference>
<feature type="region of interest" description="Disordered" evidence="1">
    <location>
        <begin position="643"/>
        <end position="680"/>
    </location>
</feature>
<dbReference type="InterPro" id="IPR055126">
    <property type="entry name" value="EDR4-like_N"/>
</dbReference>
<dbReference type="GO" id="GO:1900150">
    <property type="term" value="P:regulation of defense response to fungus"/>
    <property type="evidence" value="ECO:0007669"/>
    <property type="project" value="InterPro"/>
</dbReference>
<feature type="region of interest" description="Disordered" evidence="1">
    <location>
        <begin position="701"/>
        <end position="760"/>
    </location>
</feature>
<dbReference type="OrthoDB" id="2020426at2759"/>
<sequence length="1008" mass="113149">MSEQAKVRLVRCPKCENLLPELTDYSVYQCGGCGAVLRVTAKSKNGELNGFVEKSEEETVVGVVEKAENFDLTEKKLMKMDDGSGYDVKSNTSSSSTRERRRALRDAPETYRTSLKNVADNWANEDDRMMYKTNIDEQSQENMANEFEPFDSQNEKEIETRRTNRVPYWRSRERSEAEVLPRARRVDLEGIRYSSSINSEEGPLGYSSGSIYDSDKRLYRKDLDGFNQGEQSQENMANDFEPFDSRNGKDIESRRTVRVPDWRSKERSEAEVLPRARRVDSEGMRYASSINSEKGPSGYWSGSNYDNHKRLYRKDVNGFSQVDCPVDERAELLRKFDEIKEQLSRFGDVSEKPNERVPLERRMAHHEGYGNPVDRFPESSTRIMNRALPQNPVSGERPPPYTNHYNAPSPFMNVHDTAGGGFYPPRDHIQGYGGPRRSQLLSGDPYQASAPFQLQLSHAHFPGRSMDNEIPPMDPYRPYPPQTNPHHPSCNCFHCCNVNQIRSRGPPTAFGEKRFSDISQNPMYYRHQNSGAFGKQDYNPRNANPLPLKLQNPQSQMAHSGDLNSAVGGYARRLPPRVQPSGQLCLPVAGGAPFLTCFNCFQLLQLPKEVFHGGKRQKMKCGACSTVMVIAVSENKLAVSIDERADKSTNKMGHQHRVMSNEGNRYSNGHANRPSMTFSSEDYDTSRYDFHAMDQELTSLSTGRGSSIKSAEMRSLCSTSSRSSREEDNLNKSAAAMEKSDSELPMKGKEPPPPAGSPLQEYFEYSNIYHVANRLDQGNRSTRSDAEKLMQKKSTPQQNSTKDLAVATEMDIPSNEYGNTGSSLGSGESSKEGDQLKATKESFFSGIIKKSFKEFSRSDSTEEEKANTTVNGHLIPVRLIKKAEKRAGPIQPGHYWYDFRAGFWGVTGGPCLGIIPPFIEEFNYPMPDNCAGGSTGVFVNGRELHPKDLKLLVSRGLPAERDRSYILEISGRVLDEDSGEELESLGKLAPTVEKAKHGFGMRPPKVAA</sequence>
<gene>
    <name evidence="4" type="ORF">K7X08_009626</name>
</gene>
<dbReference type="EMBL" id="JAJAGQ010000001">
    <property type="protein sequence ID" value="KAJ8573115.1"/>
    <property type="molecule type" value="Genomic_DNA"/>
</dbReference>
<feature type="region of interest" description="Disordered" evidence="1">
    <location>
        <begin position="226"/>
        <end position="252"/>
    </location>
</feature>
<evidence type="ECO:0000313" key="5">
    <source>
        <dbReference type="Proteomes" id="UP001152561"/>
    </source>
</evidence>
<dbReference type="InterPro" id="IPR021480">
    <property type="entry name" value="Zinc_ribbon_12"/>
</dbReference>
<feature type="compositionally biased region" description="Basic and acidic residues" evidence="1">
    <location>
        <begin position="738"/>
        <end position="750"/>
    </location>
</feature>
<dbReference type="AlphaFoldDB" id="A0A9Q1N3N8"/>
<feature type="compositionally biased region" description="Basic and acidic residues" evidence="1">
    <location>
        <begin position="243"/>
        <end position="252"/>
    </location>
</feature>